<feature type="domain" description="Response regulatory" evidence="4">
    <location>
        <begin position="5"/>
        <end position="125"/>
    </location>
</feature>
<accession>A0ABX2IUV6</accession>
<dbReference type="PANTHER" id="PTHR45339">
    <property type="entry name" value="HYBRID SIGNAL TRANSDUCTION HISTIDINE KINASE J"/>
    <property type="match status" value="1"/>
</dbReference>
<dbReference type="InterPro" id="IPR001789">
    <property type="entry name" value="Sig_transdc_resp-reg_receiver"/>
</dbReference>
<protein>
    <submittedName>
        <fullName evidence="5">Response regulator</fullName>
    </submittedName>
</protein>
<dbReference type="EMBL" id="JABUFE010000003">
    <property type="protein sequence ID" value="NSX54622.1"/>
    <property type="molecule type" value="Genomic_DNA"/>
</dbReference>
<feature type="modified residue" description="4-aspartylphosphate" evidence="3">
    <location>
        <position position="56"/>
    </location>
</feature>
<dbReference type="RefSeq" id="WP_174136830.1">
    <property type="nucleotide sequence ID" value="NZ_JABUFE010000003.1"/>
</dbReference>
<dbReference type="InterPro" id="IPR011006">
    <property type="entry name" value="CheY-like_superfamily"/>
</dbReference>
<reference evidence="5 6" key="1">
    <citation type="submission" date="2020-06" db="EMBL/GenBank/DDBJ databases">
        <title>Sulfitobacter algicola sp. nov., isolated from green algae.</title>
        <authorList>
            <person name="Wang C."/>
        </authorList>
    </citation>
    <scope>NUCLEOTIDE SEQUENCE [LARGE SCALE GENOMIC DNA]</scope>
    <source>
        <strain evidence="5 6">1151</strain>
    </source>
</reference>
<evidence type="ECO:0000259" key="4">
    <source>
        <dbReference type="PROSITE" id="PS50110"/>
    </source>
</evidence>
<dbReference type="SMART" id="SM00448">
    <property type="entry name" value="REC"/>
    <property type="match status" value="1"/>
</dbReference>
<dbReference type="SUPFAM" id="SSF52172">
    <property type="entry name" value="CheY-like"/>
    <property type="match status" value="1"/>
</dbReference>
<comment type="caution">
    <text evidence="5">The sequence shown here is derived from an EMBL/GenBank/DDBJ whole genome shotgun (WGS) entry which is preliminary data.</text>
</comment>
<keyword evidence="1 3" id="KW-0597">Phosphoprotein</keyword>
<evidence type="ECO:0000256" key="2">
    <source>
        <dbReference type="ARBA" id="ARBA00023012"/>
    </source>
</evidence>
<dbReference type="PANTHER" id="PTHR45339:SF1">
    <property type="entry name" value="HYBRID SIGNAL TRANSDUCTION HISTIDINE KINASE J"/>
    <property type="match status" value="1"/>
</dbReference>
<name>A0ABX2IUV6_9RHOB</name>
<dbReference type="Proteomes" id="UP000777935">
    <property type="component" value="Unassembled WGS sequence"/>
</dbReference>
<dbReference type="CDD" id="cd17546">
    <property type="entry name" value="REC_hyHK_CKI1_RcsC-like"/>
    <property type="match status" value="1"/>
</dbReference>
<keyword evidence="6" id="KW-1185">Reference proteome</keyword>
<organism evidence="5 6">
    <name type="scientific">Parasulfitobacter algicola</name>
    <dbReference type="NCBI Taxonomy" id="2614809"/>
    <lineage>
        <taxon>Bacteria</taxon>
        <taxon>Pseudomonadati</taxon>
        <taxon>Pseudomonadota</taxon>
        <taxon>Alphaproteobacteria</taxon>
        <taxon>Rhodobacterales</taxon>
        <taxon>Roseobacteraceae</taxon>
        <taxon>Parasulfitobacter</taxon>
    </lineage>
</organism>
<dbReference type="Pfam" id="PF00072">
    <property type="entry name" value="Response_reg"/>
    <property type="match status" value="1"/>
</dbReference>
<keyword evidence="2" id="KW-0902">Two-component regulatory system</keyword>
<evidence type="ECO:0000256" key="3">
    <source>
        <dbReference type="PROSITE-ProRule" id="PRU00169"/>
    </source>
</evidence>
<dbReference type="PROSITE" id="PS50110">
    <property type="entry name" value="RESPONSE_REGULATORY"/>
    <property type="match status" value="1"/>
</dbReference>
<evidence type="ECO:0000256" key="1">
    <source>
        <dbReference type="ARBA" id="ARBA00022553"/>
    </source>
</evidence>
<sequence>MKSKKVLLAEDNEMMRFMLSEMLEELEYDFDVCRDGQECLTMLNDAPNDYAIVLMDIHMPFKSGLDAVSEIRNSNLHPPKGIPVIAVTADQHWQHLERCIKIGFNDVMPKPVSMNRLSEGIKTHLVA</sequence>
<gene>
    <name evidence="5" type="ORF">HRQ87_07375</name>
</gene>
<evidence type="ECO:0000313" key="6">
    <source>
        <dbReference type="Proteomes" id="UP000777935"/>
    </source>
</evidence>
<evidence type="ECO:0000313" key="5">
    <source>
        <dbReference type="EMBL" id="NSX54622.1"/>
    </source>
</evidence>
<dbReference type="Gene3D" id="3.40.50.2300">
    <property type="match status" value="1"/>
</dbReference>
<proteinExistence type="predicted"/>